<dbReference type="Proteomes" id="UP001345013">
    <property type="component" value="Unassembled WGS sequence"/>
</dbReference>
<keyword evidence="4 7" id="KW-0862">Zinc</keyword>
<dbReference type="InterPro" id="IPR001365">
    <property type="entry name" value="A_deaminase_dom"/>
</dbReference>
<name>A0ABR0K3T0_9EURO</name>
<evidence type="ECO:0000313" key="9">
    <source>
        <dbReference type="EMBL" id="KAK5085099.1"/>
    </source>
</evidence>
<dbReference type="GO" id="GO:0016787">
    <property type="term" value="F:hydrolase activity"/>
    <property type="evidence" value="ECO:0007669"/>
    <property type="project" value="UniProtKB-KW"/>
</dbReference>
<keyword evidence="2 7" id="KW-0479">Metal-binding</keyword>
<feature type="active site" description="Proton donor" evidence="7">
    <location>
        <position position="225"/>
    </location>
</feature>
<dbReference type="Gene3D" id="3.20.20.140">
    <property type="entry name" value="Metal-dependent hydrolases"/>
    <property type="match status" value="1"/>
</dbReference>
<feature type="binding site" evidence="7">
    <location>
        <position position="34"/>
    </location>
    <ligand>
        <name>Zn(2+)</name>
        <dbReference type="ChEBI" id="CHEBI:29105"/>
        <note>catalytic</note>
    </ligand>
</feature>
<evidence type="ECO:0000256" key="6">
    <source>
        <dbReference type="ARBA" id="ARBA00023242"/>
    </source>
</evidence>
<evidence type="ECO:0000313" key="10">
    <source>
        <dbReference type="Proteomes" id="UP001345013"/>
    </source>
</evidence>
<keyword evidence="5 7" id="KW-0546">Nucleotide metabolism</keyword>
<dbReference type="InterPro" id="IPR006330">
    <property type="entry name" value="Ado/ade_deaminase"/>
</dbReference>
<keyword evidence="10" id="KW-1185">Reference proteome</keyword>
<comment type="function">
    <text evidence="7">Catalyzes the hydrolytic deamination of adenine to hypoxanthine. Plays an important role in the purine salvage pathway and in nitrogen catabolism.</text>
</comment>
<gene>
    <name evidence="7 9" type="primary">AAH1</name>
    <name evidence="9" type="ORF">LTR24_007235</name>
</gene>
<evidence type="ECO:0000256" key="5">
    <source>
        <dbReference type="ARBA" id="ARBA00023080"/>
    </source>
</evidence>
<evidence type="ECO:0000256" key="3">
    <source>
        <dbReference type="ARBA" id="ARBA00022801"/>
    </source>
</evidence>
<protein>
    <recommendedName>
        <fullName evidence="7">Adenine deaminase</fullName>
        <shortName evidence="7">ADE</shortName>
        <ecNumber evidence="7">3.5.4.2</ecNumber>
    </recommendedName>
    <alternativeName>
        <fullName evidence="7">Adenine aminohydrolase</fullName>
        <shortName evidence="7">AAH</shortName>
    </alternativeName>
</protein>
<evidence type="ECO:0000256" key="2">
    <source>
        <dbReference type="ARBA" id="ARBA00022723"/>
    </source>
</evidence>
<dbReference type="PROSITE" id="PS00485">
    <property type="entry name" value="A_DEAMINASE"/>
    <property type="match status" value="1"/>
</dbReference>
<organism evidence="9 10">
    <name type="scientific">Lithohypha guttulata</name>
    <dbReference type="NCBI Taxonomy" id="1690604"/>
    <lineage>
        <taxon>Eukaryota</taxon>
        <taxon>Fungi</taxon>
        <taxon>Dikarya</taxon>
        <taxon>Ascomycota</taxon>
        <taxon>Pezizomycotina</taxon>
        <taxon>Eurotiomycetes</taxon>
        <taxon>Chaetothyriomycetidae</taxon>
        <taxon>Chaetothyriales</taxon>
        <taxon>Trichomeriaceae</taxon>
        <taxon>Lithohypha</taxon>
    </lineage>
</organism>
<accession>A0ABR0K3T0</accession>
<dbReference type="HAMAP" id="MF_01962">
    <property type="entry name" value="Adenine_deaminase"/>
    <property type="match status" value="1"/>
</dbReference>
<evidence type="ECO:0000259" key="8">
    <source>
        <dbReference type="Pfam" id="PF00962"/>
    </source>
</evidence>
<dbReference type="PANTHER" id="PTHR43114:SF6">
    <property type="entry name" value="ADENINE DEAMINASE"/>
    <property type="match status" value="1"/>
</dbReference>
<keyword evidence="6 7" id="KW-0539">Nucleus</keyword>
<feature type="binding site" evidence="7">
    <location>
        <position position="36"/>
    </location>
    <ligand>
        <name>Zn(2+)</name>
        <dbReference type="ChEBI" id="CHEBI:29105"/>
        <note>catalytic</note>
    </ligand>
</feature>
<dbReference type="EMBL" id="JAVRRG010000105">
    <property type="protein sequence ID" value="KAK5085099.1"/>
    <property type="molecule type" value="Genomic_DNA"/>
</dbReference>
<evidence type="ECO:0000256" key="7">
    <source>
        <dbReference type="HAMAP-Rule" id="MF_03145"/>
    </source>
</evidence>
<dbReference type="InterPro" id="IPR028892">
    <property type="entry name" value="ADE"/>
</dbReference>
<dbReference type="InterPro" id="IPR006650">
    <property type="entry name" value="A/AMP_deam_AS"/>
</dbReference>
<dbReference type="Pfam" id="PF00962">
    <property type="entry name" value="A_deaminase"/>
    <property type="match status" value="1"/>
</dbReference>
<comment type="cofactor">
    <cofactor evidence="7">
        <name>Zn(2+)</name>
        <dbReference type="ChEBI" id="CHEBI:29105"/>
    </cofactor>
    <text evidence="7">Binds 1 zinc ion per subunit.</text>
</comment>
<dbReference type="InterPro" id="IPR032466">
    <property type="entry name" value="Metal_Hydrolase"/>
</dbReference>
<dbReference type="EC" id="3.5.4.2" evidence="7"/>
<feature type="domain" description="Adenosine deaminase" evidence="8">
    <location>
        <begin position="29"/>
        <end position="356"/>
    </location>
</feature>
<evidence type="ECO:0000256" key="1">
    <source>
        <dbReference type="ARBA" id="ARBA00022490"/>
    </source>
</evidence>
<keyword evidence="3 7" id="KW-0378">Hydrolase</keyword>
<sequence length="363" mass="41248">MFEVFVAPMTRSTTIMCQDKLHNLLRDLPKVEAHCHLEGSLEPDLLFELAARNNINLPKDDEAFASVESLLARYGRFTSLDDFLHYYFIGMTTLVARDDFEALAYAYFKKAHSQNVVHAEVFFDPQAHTTRGVKFETILDGFEKAQERAKQDFGLTSELIVCLLRHFSPADCHQAYLEALPDLQNGRICGLGLSSTEKGNPPHLFKQSYEDAKKRGLRLTAHAGEEADVSYMRSAVDDLGCRRIDHGIRLKEDPELLKRFAREKILVTICPLSNLELKSIKDISELPIREYLDAKVPFSINSDDPAYFGGYIQENYCAVQQAFHLSVEEWADILINAVALSWCSDERKDEILELLSDTLAKYT</sequence>
<comment type="catalytic activity">
    <reaction evidence="7">
        <text>adenine + H2O + H(+) = hypoxanthine + NH4(+)</text>
        <dbReference type="Rhea" id="RHEA:23688"/>
        <dbReference type="ChEBI" id="CHEBI:15377"/>
        <dbReference type="ChEBI" id="CHEBI:15378"/>
        <dbReference type="ChEBI" id="CHEBI:16708"/>
        <dbReference type="ChEBI" id="CHEBI:17368"/>
        <dbReference type="ChEBI" id="CHEBI:28938"/>
        <dbReference type="EC" id="3.5.4.2"/>
    </reaction>
</comment>
<feature type="binding site" evidence="7">
    <location>
        <position position="303"/>
    </location>
    <ligand>
        <name>Zn(2+)</name>
        <dbReference type="ChEBI" id="CHEBI:29105"/>
        <note>catalytic</note>
    </ligand>
</feature>
<feature type="binding site" evidence="7">
    <location>
        <position position="222"/>
    </location>
    <ligand>
        <name>Zn(2+)</name>
        <dbReference type="ChEBI" id="CHEBI:29105"/>
        <note>catalytic</note>
    </ligand>
</feature>
<feature type="binding site" evidence="7">
    <location>
        <position position="304"/>
    </location>
    <ligand>
        <name>substrate</name>
    </ligand>
</feature>
<comment type="subcellular location">
    <subcellularLocation>
        <location evidence="7">Cytoplasm</location>
    </subcellularLocation>
    <subcellularLocation>
        <location evidence="7">Nucleus</location>
    </subcellularLocation>
</comment>
<keyword evidence="1 7" id="KW-0963">Cytoplasm</keyword>
<dbReference type="PANTHER" id="PTHR43114">
    <property type="entry name" value="ADENINE DEAMINASE"/>
    <property type="match status" value="1"/>
</dbReference>
<dbReference type="NCBIfam" id="TIGR01430">
    <property type="entry name" value="aden_deam"/>
    <property type="match status" value="1"/>
</dbReference>
<reference evidence="9 10" key="1">
    <citation type="submission" date="2023-08" db="EMBL/GenBank/DDBJ databases">
        <title>Black Yeasts Isolated from many extreme environments.</title>
        <authorList>
            <person name="Coleine C."/>
            <person name="Stajich J.E."/>
            <person name="Selbmann L."/>
        </authorList>
    </citation>
    <scope>NUCLEOTIDE SEQUENCE [LARGE SCALE GENOMIC DNA]</scope>
    <source>
        <strain evidence="9 10">CCFEE 5885</strain>
    </source>
</reference>
<dbReference type="CDD" id="cd01320">
    <property type="entry name" value="ADA"/>
    <property type="match status" value="1"/>
</dbReference>
<evidence type="ECO:0000256" key="4">
    <source>
        <dbReference type="ARBA" id="ARBA00022833"/>
    </source>
</evidence>
<feature type="site" description="Important for catalytic activity" evidence="7">
    <location>
        <position position="246"/>
    </location>
</feature>
<dbReference type="SUPFAM" id="SSF51556">
    <property type="entry name" value="Metallo-dependent hydrolases"/>
    <property type="match status" value="1"/>
</dbReference>
<proteinExistence type="inferred from homology"/>
<comment type="caution">
    <text evidence="9">The sequence shown here is derived from an EMBL/GenBank/DDBJ whole genome shotgun (WGS) entry which is preliminary data.</text>
</comment>
<comment type="similarity">
    <text evidence="7">Belongs to the metallo-dependent hydrolases superfamily. Adenosine and AMP deaminases family. Adenine deaminase type 2 subfamily.</text>
</comment>